<comment type="caution">
    <text evidence="2">The sequence shown here is derived from an EMBL/GenBank/DDBJ whole genome shotgun (WGS) entry which is preliminary data.</text>
</comment>
<keyword evidence="3" id="KW-1185">Reference proteome</keyword>
<reference evidence="3" key="1">
    <citation type="journal article" date="2019" name="Int. J. Syst. Evol. Microbiol.">
        <title>The Global Catalogue of Microorganisms (GCM) 10K type strain sequencing project: providing services to taxonomists for standard genome sequencing and annotation.</title>
        <authorList>
            <consortium name="The Broad Institute Genomics Platform"/>
            <consortium name="The Broad Institute Genome Sequencing Center for Infectious Disease"/>
            <person name="Wu L."/>
            <person name="Ma J."/>
        </authorList>
    </citation>
    <scope>NUCLEOTIDE SEQUENCE [LARGE SCALE GENOMIC DNA]</scope>
    <source>
        <strain evidence="3">CCM 7224</strain>
    </source>
</reference>
<dbReference type="EMBL" id="JBHSIZ010000045">
    <property type="protein sequence ID" value="MFC4961240.1"/>
    <property type="molecule type" value="Genomic_DNA"/>
</dbReference>
<evidence type="ECO:0000256" key="1">
    <source>
        <dbReference type="SAM" id="Phobius"/>
    </source>
</evidence>
<accession>A0ABV9UVM9</accession>
<gene>
    <name evidence="2" type="ORF">ACFPFX_33615</name>
</gene>
<feature type="transmembrane region" description="Helical" evidence="1">
    <location>
        <begin position="42"/>
        <end position="62"/>
    </location>
</feature>
<organism evidence="2 3">
    <name type="scientific">Streptomyces mauvecolor</name>
    <dbReference type="NCBI Taxonomy" id="58345"/>
    <lineage>
        <taxon>Bacteria</taxon>
        <taxon>Bacillati</taxon>
        <taxon>Actinomycetota</taxon>
        <taxon>Actinomycetes</taxon>
        <taxon>Kitasatosporales</taxon>
        <taxon>Streptomycetaceae</taxon>
        <taxon>Streptomyces</taxon>
    </lineage>
</organism>
<dbReference type="RefSeq" id="WP_344377805.1">
    <property type="nucleotide sequence ID" value="NZ_BAAASQ010000019.1"/>
</dbReference>
<keyword evidence="1" id="KW-0812">Transmembrane</keyword>
<proteinExistence type="predicted"/>
<name>A0ABV9UVM9_9ACTN</name>
<keyword evidence="1" id="KW-1133">Transmembrane helix</keyword>
<dbReference type="Proteomes" id="UP001595834">
    <property type="component" value="Unassembled WGS sequence"/>
</dbReference>
<protein>
    <submittedName>
        <fullName evidence="2">Uncharacterized protein</fullName>
    </submittedName>
</protein>
<evidence type="ECO:0000313" key="2">
    <source>
        <dbReference type="EMBL" id="MFC4961240.1"/>
    </source>
</evidence>
<evidence type="ECO:0000313" key="3">
    <source>
        <dbReference type="Proteomes" id="UP001595834"/>
    </source>
</evidence>
<keyword evidence="1" id="KW-0472">Membrane</keyword>
<sequence>MNAPLHFKQQLADELNARATTLTAPPGPAGHRVWSRAPRRRLTFTLGAVAAAVAVGVAVPLVGGTHDQRAADGPSAAPTAHRTKSGGIDIVNADYVVKSIPDGTIAVQVMSPKGIPGLQDALRQAGIPAVVTGFSTSCKATVHYDNSVDPLKVFPQPGADSGISGHYSLIRPSAVPKGEHLLFVATTGLHGQVGTLQMSVVREVPTCVPESDNGIGEGYVPPGTNP</sequence>